<sequence length="207" mass="23324">MAASMEPAREATKTCCCEELNMEPSAKRQKICPCPELKLPQDAPHPTNGKDVPDYTSDDYSGEEFDAYVQSIQESGGYDVIDFPGAGSVLSPLLPVPKSVLEEHYEFYKPLAEFAVAENNKQKKTNYELEKVVKVNYLLAKGSTYYFTLKVKNKDDAEQKSCICRAAVYVALDQSLNLDELFEVPKFEVTLFSFPYSVCSRTYFNKT</sequence>
<dbReference type="AlphaFoldDB" id="A0A9Q1GU73"/>
<dbReference type="Pfam" id="PF16845">
    <property type="entry name" value="SQAPI"/>
    <property type="match status" value="1"/>
</dbReference>
<name>A0A9Q1GU73_9CARY</name>
<dbReference type="EMBL" id="JAKOGI010001496">
    <property type="protein sequence ID" value="KAJ8425334.1"/>
    <property type="molecule type" value="Genomic_DNA"/>
</dbReference>
<dbReference type="PANTHER" id="PTHR31260">
    <property type="entry name" value="CYSTATIN/MONELLIN SUPERFAMILY PROTEIN"/>
    <property type="match status" value="1"/>
</dbReference>
<evidence type="ECO:0000256" key="3">
    <source>
        <dbReference type="SAM" id="MobiDB-lite"/>
    </source>
</evidence>
<dbReference type="InterPro" id="IPR006462">
    <property type="entry name" value="MS5"/>
</dbReference>
<protein>
    <recommendedName>
        <fullName evidence="4">Cystatin domain-containing protein</fullName>
    </recommendedName>
</protein>
<feature type="domain" description="Cystatin" evidence="4">
    <location>
        <begin position="111"/>
        <end position="160"/>
    </location>
</feature>
<evidence type="ECO:0000259" key="4">
    <source>
        <dbReference type="Pfam" id="PF16845"/>
    </source>
</evidence>
<dbReference type="InterPro" id="IPR000010">
    <property type="entry name" value="Cystatin_dom"/>
</dbReference>
<reference evidence="5" key="1">
    <citation type="submission" date="2022-04" db="EMBL/GenBank/DDBJ databases">
        <title>Carnegiea gigantea Genome sequencing and assembly v2.</title>
        <authorList>
            <person name="Copetti D."/>
            <person name="Sanderson M.J."/>
            <person name="Burquez A."/>
            <person name="Wojciechowski M.F."/>
        </authorList>
    </citation>
    <scope>NUCLEOTIDE SEQUENCE</scope>
    <source>
        <strain evidence="5">SGP5-SGP5p</strain>
        <tissue evidence="5">Aerial part</tissue>
    </source>
</reference>
<keyword evidence="2" id="KW-0789">Thiol protease inhibitor</keyword>
<dbReference type="Proteomes" id="UP001153076">
    <property type="component" value="Unassembled WGS sequence"/>
</dbReference>
<keyword evidence="1" id="KW-0646">Protease inhibitor</keyword>
<organism evidence="5 6">
    <name type="scientific">Carnegiea gigantea</name>
    <dbReference type="NCBI Taxonomy" id="171969"/>
    <lineage>
        <taxon>Eukaryota</taxon>
        <taxon>Viridiplantae</taxon>
        <taxon>Streptophyta</taxon>
        <taxon>Embryophyta</taxon>
        <taxon>Tracheophyta</taxon>
        <taxon>Spermatophyta</taxon>
        <taxon>Magnoliopsida</taxon>
        <taxon>eudicotyledons</taxon>
        <taxon>Gunneridae</taxon>
        <taxon>Pentapetalae</taxon>
        <taxon>Caryophyllales</taxon>
        <taxon>Cactineae</taxon>
        <taxon>Cactaceae</taxon>
        <taxon>Cactoideae</taxon>
        <taxon>Echinocereeae</taxon>
        <taxon>Carnegiea</taxon>
    </lineage>
</organism>
<feature type="region of interest" description="Disordered" evidence="3">
    <location>
        <begin position="38"/>
        <end position="57"/>
    </location>
</feature>
<evidence type="ECO:0000313" key="5">
    <source>
        <dbReference type="EMBL" id="KAJ8425334.1"/>
    </source>
</evidence>
<comment type="caution">
    <text evidence="5">The sequence shown here is derived from an EMBL/GenBank/DDBJ whole genome shotgun (WGS) entry which is preliminary data.</text>
</comment>
<proteinExistence type="predicted"/>
<keyword evidence="6" id="KW-1185">Reference proteome</keyword>
<accession>A0A9Q1GU73</accession>
<dbReference type="GO" id="GO:0004869">
    <property type="term" value="F:cysteine-type endopeptidase inhibitor activity"/>
    <property type="evidence" value="ECO:0007669"/>
    <property type="project" value="UniProtKB-KW"/>
</dbReference>
<evidence type="ECO:0000256" key="2">
    <source>
        <dbReference type="ARBA" id="ARBA00022704"/>
    </source>
</evidence>
<dbReference type="Gene3D" id="3.10.450.10">
    <property type="match status" value="1"/>
</dbReference>
<evidence type="ECO:0000256" key="1">
    <source>
        <dbReference type="ARBA" id="ARBA00022690"/>
    </source>
</evidence>
<dbReference type="InterPro" id="IPR046350">
    <property type="entry name" value="Cystatin_sf"/>
</dbReference>
<dbReference type="PANTHER" id="PTHR31260:SF28">
    <property type="entry name" value="CYSTATIN DOMAIN PROTEIN"/>
    <property type="match status" value="1"/>
</dbReference>
<gene>
    <name evidence="5" type="ORF">Cgig2_018951</name>
</gene>
<dbReference type="SUPFAM" id="SSF54403">
    <property type="entry name" value="Cystatin/monellin"/>
    <property type="match status" value="1"/>
</dbReference>
<evidence type="ECO:0000313" key="6">
    <source>
        <dbReference type="Proteomes" id="UP001153076"/>
    </source>
</evidence>